<dbReference type="InterPro" id="IPR027268">
    <property type="entry name" value="Peptidase_M4/M1_CTD_sf"/>
</dbReference>
<evidence type="ECO:0008006" key="4">
    <source>
        <dbReference type="Google" id="ProtNLM"/>
    </source>
</evidence>
<protein>
    <recommendedName>
        <fullName evidence="4">Peptidase M61 catalytic domain-containing protein</fullName>
    </recommendedName>
</protein>
<dbReference type="Gene3D" id="1.10.390.10">
    <property type="entry name" value="Neutral Protease Domain 2"/>
    <property type="match status" value="1"/>
</dbReference>
<name>A0A317E093_9PROT</name>
<comment type="caution">
    <text evidence="2">The sequence shown here is derived from an EMBL/GenBank/DDBJ whole genome shotgun (WGS) entry which is preliminary data.</text>
</comment>
<accession>A0A317E093</accession>
<evidence type="ECO:0000256" key="1">
    <source>
        <dbReference type="SAM" id="SignalP"/>
    </source>
</evidence>
<proteinExistence type="predicted"/>
<organism evidence="2 3">
    <name type="scientific">Zavarzinia compransoris</name>
    <dbReference type="NCBI Taxonomy" id="1264899"/>
    <lineage>
        <taxon>Bacteria</taxon>
        <taxon>Pseudomonadati</taxon>
        <taxon>Pseudomonadota</taxon>
        <taxon>Alphaproteobacteria</taxon>
        <taxon>Rhodospirillales</taxon>
        <taxon>Zavarziniaceae</taxon>
        <taxon>Zavarzinia</taxon>
    </lineage>
</organism>
<dbReference type="EMBL" id="QGLF01000004">
    <property type="protein sequence ID" value="PWR19854.1"/>
    <property type="molecule type" value="Genomic_DNA"/>
</dbReference>
<dbReference type="OrthoDB" id="1467486at2"/>
<reference evidence="3" key="1">
    <citation type="submission" date="2018-05" db="EMBL/GenBank/DDBJ databases">
        <title>Zavarzinia sp. HR-AS.</title>
        <authorList>
            <person name="Lee Y."/>
            <person name="Jeon C.O."/>
        </authorList>
    </citation>
    <scope>NUCLEOTIDE SEQUENCE [LARGE SCALE GENOMIC DNA]</scope>
    <source>
        <strain evidence="3">DSM 1231</strain>
    </source>
</reference>
<keyword evidence="3" id="KW-1185">Reference proteome</keyword>
<dbReference type="SUPFAM" id="SSF55486">
    <property type="entry name" value="Metalloproteases ('zincins'), catalytic domain"/>
    <property type="match status" value="1"/>
</dbReference>
<keyword evidence="1" id="KW-0732">Signal</keyword>
<dbReference type="RefSeq" id="WP_109922029.1">
    <property type="nucleotide sequence ID" value="NZ_QGLF01000004.1"/>
</dbReference>
<dbReference type="AlphaFoldDB" id="A0A317E093"/>
<evidence type="ECO:0000313" key="2">
    <source>
        <dbReference type="EMBL" id="PWR19854.1"/>
    </source>
</evidence>
<feature type="signal peptide" evidence="1">
    <location>
        <begin position="1"/>
        <end position="19"/>
    </location>
</feature>
<gene>
    <name evidence="2" type="ORF">DKG75_15475</name>
</gene>
<dbReference type="Proteomes" id="UP000246077">
    <property type="component" value="Unassembled WGS sequence"/>
</dbReference>
<sequence>MYRRLAAALLKAAMLTGLATVPAAAEGRGPGAVYRALKATPDAELTIGGGHLRIFFADGAPGLDRALALDWLRRAATAASTYFGRFPVDEVGILVVADDGDRVRTGTTYGFRGAAIEVTAGRHATRAAFARDWVLTHEMIHLALPMMADRHLWLLEGSAVYAEPIARALAGQITAADVWRDSLAGLPRGLPGPDDRGLDQTPTWGRTYWGGALFCLRADIAIRRATAGKRSLRDAFIAINRASGGNSAFWSMAEVVAAGDAATGTTVLADLYAEMAERPAPTDLDRLFADLGVAERGGAVVFDEGAPLAALRRAITAP</sequence>
<feature type="chain" id="PRO_5016288624" description="Peptidase M61 catalytic domain-containing protein" evidence="1">
    <location>
        <begin position="20"/>
        <end position="318"/>
    </location>
</feature>
<evidence type="ECO:0000313" key="3">
    <source>
        <dbReference type="Proteomes" id="UP000246077"/>
    </source>
</evidence>